<dbReference type="Proteomes" id="UP000184267">
    <property type="component" value="Unassembled WGS sequence"/>
</dbReference>
<dbReference type="CDD" id="cd07067">
    <property type="entry name" value="HP_PGM_like"/>
    <property type="match status" value="1"/>
</dbReference>
<dbReference type="EMBL" id="MNAD01000881">
    <property type="protein sequence ID" value="OJT09738.1"/>
    <property type="molecule type" value="Genomic_DNA"/>
</dbReference>
<dbReference type="GO" id="GO:0005829">
    <property type="term" value="C:cytosol"/>
    <property type="evidence" value="ECO:0007669"/>
    <property type="project" value="TreeGrafter"/>
</dbReference>
<dbReference type="GO" id="GO:0045820">
    <property type="term" value="P:negative regulation of glycolytic process"/>
    <property type="evidence" value="ECO:0007669"/>
    <property type="project" value="TreeGrafter"/>
</dbReference>
<dbReference type="InterPro" id="IPR051695">
    <property type="entry name" value="Phosphoglycerate_Mutase"/>
</dbReference>
<dbReference type="GO" id="GO:0043456">
    <property type="term" value="P:regulation of pentose-phosphate shunt"/>
    <property type="evidence" value="ECO:0007669"/>
    <property type="project" value="TreeGrafter"/>
</dbReference>
<dbReference type="PANTHER" id="PTHR46517">
    <property type="entry name" value="FRUCTOSE-2,6-BISPHOSPHATASE TIGAR"/>
    <property type="match status" value="1"/>
</dbReference>
<dbReference type="SMART" id="SM00855">
    <property type="entry name" value="PGAM"/>
    <property type="match status" value="1"/>
</dbReference>
<protein>
    <recommendedName>
        <fullName evidence="6">Phosphoglycerate mutase-like protein</fullName>
    </recommendedName>
</protein>
<dbReference type="Gene3D" id="3.40.50.1240">
    <property type="entry name" value="Phosphoglycerate mutase-like"/>
    <property type="match status" value="1"/>
</dbReference>
<dbReference type="Pfam" id="PF00300">
    <property type="entry name" value="His_Phos_1"/>
    <property type="match status" value="1"/>
</dbReference>
<gene>
    <name evidence="4" type="ORF">TRAPUB_13769</name>
</gene>
<sequence length="227" mass="25155">MTVVVRVYLVRHGETDDNRQGIMQGQRNTPLNSLGAHQSRLVADALTDVPFGAAHTSDLARARKTAEIVLEKHPGVTLETSQTLRERFLGDWQGRSGGERGEPGTNIESETDFVTRAVNWWNDSISRIAQRESTELQARASSEDSFAPAHVLVVTHSALIDRLVDTLTKEKQVRVAEGVDYHFKKECPKGSISIVEIEEDGRGVLVSYADTTHLKDIDLVQKNADVQ</sequence>
<evidence type="ECO:0000256" key="3">
    <source>
        <dbReference type="PIRSR" id="PIRSR613078-2"/>
    </source>
</evidence>
<feature type="binding site" evidence="3">
    <location>
        <position position="61"/>
    </location>
    <ligand>
        <name>substrate</name>
    </ligand>
</feature>
<evidence type="ECO:0000313" key="4">
    <source>
        <dbReference type="EMBL" id="OJT09738.1"/>
    </source>
</evidence>
<evidence type="ECO:0008006" key="6">
    <source>
        <dbReference type="Google" id="ProtNLM"/>
    </source>
</evidence>
<dbReference type="GO" id="GO:0004331">
    <property type="term" value="F:fructose-2,6-bisphosphate 2-phosphatase activity"/>
    <property type="evidence" value="ECO:0007669"/>
    <property type="project" value="TreeGrafter"/>
</dbReference>
<feature type="active site" description="Proton donor/acceptor" evidence="2">
    <location>
        <position position="86"/>
    </location>
</feature>
<dbReference type="InterPro" id="IPR013078">
    <property type="entry name" value="His_Pase_superF_clade-1"/>
</dbReference>
<dbReference type="OMA" id="TIQIWLV"/>
<dbReference type="SUPFAM" id="SSF53254">
    <property type="entry name" value="Phosphoglycerate mutase-like"/>
    <property type="match status" value="1"/>
</dbReference>
<dbReference type="OrthoDB" id="354304at2759"/>
<organism evidence="4 5">
    <name type="scientific">Trametes pubescens</name>
    <name type="common">White-rot fungus</name>
    <dbReference type="NCBI Taxonomy" id="154538"/>
    <lineage>
        <taxon>Eukaryota</taxon>
        <taxon>Fungi</taxon>
        <taxon>Dikarya</taxon>
        <taxon>Basidiomycota</taxon>
        <taxon>Agaricomycotina</taxon>
        <taxon>Agaricomycetes</taxon>
        <taxon>Polyporales</taxon>
        <taxon>Polyporaceae</taxon>
        <taxon>Trametes</taxon>
    </lineage>
</organism>
<comment type="caution">
    <text evidence="4">The sequence shown here is derived from an EMBL/GenBank/DDBJ whole genome shotgun (WGS) entry which is preliminary data.</text>
</comment>
<name>A0A1M2VQA5_TRAPU</name>
<reference evidence="4 5" key="1">
    <citation type="submission" date="2016-10" db="EMBL/GenBank/DDBJ databases">
        <title>Genome sequence of the basidiomycete white-rot fungus Trametes pubescens.</title>
        <authorList>
            <person name="Makela M.R."/>
            <person name="Granchi Z."/>
            <person name="Peng M."/>
            <person name="De Vries R.P."/>
            <person name="Grigoriev I."/>
            <person name="Riley R."/>
            <person name="Hilden K."/>
        </authorList>
    </citation>
    <scope>NUCLEOTIDE SEQUENCE [LARGE SCALE GENOMIC DNA]</scope>
    <source>
        <strain evidence="4 5">FBCC735</strain>
    </source>
</reference>
<evidence type="ECO:0000256" key="1">
    <source>
        <dbReference type="ARBA" id="ARBA00022801"/>
    </source>
</evidence>
<keyword evidence="5" id="KW-1185">Reference proteome</keyword>
<dbReference type="PROSITE" id="PS00175">
    <property type="entry name" value="PG_MUTASE"/>
    <property type="match status" value="1"/>
</dbReference>
<evidence type="ECO:0000313" key="5">
    <source>
        <dbReference type="Proteomes" id="UP000184267"/>
    </source>
</evidence>
<keyword evidence="1" id="KW-0378">Hydrolase</keyword>
<evidence type="ECO:0000256" key="2">
    <source>
        <dbReference type="PIRSR" id="PIRSR613078-1"/>
    </source>
</evidence>
<accession>A0A1M2VQA5</accession>
<proteinExistence type="predicted"/>
<dbReference type="PANTHER" id="PTHR46517:SF1">
    <property type="entry name" value="FRUCTOSE-2,6-BISPHOSPHATASE TIGAR"/>
    <property type="match status" value="1"/>
</dbReference>
<dbReference type="STRING" id="154538.A0A1M2VQA5"/>
<feature type="binding site" evidence="3">
    <location>
        <begin position="11"/>
        <end position="18"/>
    </location>
    <ligand>
        <name>substrate</name>
    </ligand>
</feature>
<dbReference type="InterPro" id="IPR001345">
    <property type="entry name" value="PG/BPGM_mutase_AS"/>
</dbReference>
<dbReference type="AlphaFoldDB" id="A0A1M2VQA5"/>
<dbReference type="InterPro" id="IPR029033">
    <property type="entry name" value="His_PPase_superfam"/>
</dbReference>
<feature type="active site" description="Tele-phosphohistidine intermediate" evidence="2">
    <location>
        <position position="12"/>
    </location>
</feature>